<feature type="domain" description="Major facilitator superfamily (MFS) profile" evidence="6">
    <location>
        <begin position="211"/>
        <end position="390"/>
    </location>
</feature>
<feature type="transmembrane region" description="Helical" evidence="5">
    <location>
        <begin position="301"/>
        <end position="323"/>
    </location>
</feature>
<feature type="transmembrane region" description="Helical" evidence="5">
    <location>
        <begin position="273"/>
        <end position="295"/>
    </location>
</feature>
<dbReference type="PANTHER" id="PTHR23514">
    <property type="entry name" value="BYPASS OF STOP CODON PROTEIN 6"/>
    <property type="match status" value="1"/>
</dbReference>
<keyword evidence="4 5" id="KW-0472">Membrane</keyword>
<name>A0A7X3S8B4_9HYPH</name>
<gene>
    <name evidence="7" type="ORF">GR183_11910</name>
</gene>
<evidence type="ECO:0000256" key="3">
    <source>
        <dbReference type="ARBA" id="ARBA00022989"/>
    </source>
</evidence>
<keyword evidence="8" id="KW-1185">Reference proteome</keyword>
<dbReference type="InterPro" id="IPR051788">
    <property type="entry name" value="MFS_Transporter"/>
</dbReference>
<evidence type="ECO:0000256" key="2">
    <source>
        <dbReference type="ARBA" id="ARBA00022692"/>
    </source>
</evidence>
<dbReference type="InterPro" id="IPR036259">
    <property type="entry name" value="MFS_trans_sf"/>
</dbReference>
<comment type="caution">
    <text evidence="7">The sequence shown here is derived from an EMBL/GenBank/DDBJ whole genome shotgun (WGS) entry which is preliminary data.</text>
</comment>
<feature type="transmembrane region" description="Helical" evidence="5">
    <location>
        <begin position="240"/>
        <end position="261"/>
    </location>
</feature>
<evidence type="ECO:0000256" key="1">
    <source>
        <dbReference type="ARBA" id="ARBA00004141"/>
    </source>
</evidence>
<evidence type="ECO:0000256" key="5">
    <source>
        <dbReference type="SAM" id="Phobius"/>
    </source>
</evidence>
<feature type="transmembrane region" description="Helical" evidence="5">
    <location>
        <begin position="20"/>
        <end position="39"/>
    </location>
</feature>
<dbReference type="Pfam" id="PF07690">
    <property type="entry name" value="MFS_1"/>
    <property type="match status" value="1"/>
</dbReference>
<dbReference type="GO" id="GO:0022857">
    <property type="term" value="F:transmembrane transporter activity"/>
    <property type="evidence" value="ECO:0007669"/>
    <property type="project" value="InterPro"/>
</dbReference>
<keyword evidence="3 5" id="KW-1133">Transmembrane helix</keyword>
<feature type="transmembrane region" description="Helical" evidence="5">
    <location>
        <begin position="83"/>
        <end position="100"/>
    </location>
</feature>
<dbReference type="PANTHER" id="PTHR23514:SF13">
    <property type="entry name" value="INNER MEMBRANE PROTEIN YBJJ"/>
    <property type="match status" value="1"/>
</dbReference>
<keyword evidence="2 5" id="KW-0812">Transmembrane</keyword>
<organism evidence="7 8">
    <name type="scientific">Stappia sediminis</name>
    <dbReference type="NCBI Taxonomy" id="2692190"/>
    <lineage>
        <taxon>Bacteria</taxon>
        <taxon>Pseudomonadati</taxon>
        <taxon>Pseudomonadota</taxon>
        <taxon>Alphaproteobacteria</taxon>
        <taxon>Hyphomicrobiales</taxon>
        <taxon>Stappiaceae</taxon>
        <taxon>Stappia</taxon>
    </lineage>
</organism>
<dbReference type="GO" id="GO:0016020">
    <property type="term" value="C:membrane"/>
    <property type="evidence" value="ECO:0007669"/>
    <property type="project" value="UniProtKB-SubCell"/>
</dbReference>
<dbReference type="CDD" id="cd17393">
    <property type="entry name" value="MFS_MosC_like"/>
    <property type="match status" value="1"/>
</dbReference>
<accession>A0A7X3S8B4</accession>
<dbReference type="AlphaFoldDB" id="A0A7X3S8B4"/>
<protein>
    <submittedName>
        <fullName evidence="7">MFS transporter</fullName>
    </submittedName>
</protein>
<dbReference type="InterPro" id="IPR020846">
    <property type="entry name" value="MFS_dom"/>
</dbReference>
<dbReference type="EMBL" id="WUMV01000004">
    <property type="protein sequence ID" value="MXN65609.1"/>
    <property type="molecule type" value="Genomic_DNA"/>
</dbReference>
<feature type="transmembrane region" description="Helical" evidence="5">
    <location>
        <begin position="330"/>
        <end position="350"/>
    </location>
</feature>
<sequence>MTRIRNPQRFSARISRERLAVSTFFLINGFVVGSWAPKIPGLAARLSISEGVLGLMILAFGIGSLTMMPVMGPLIARFGSARPAKFAALALSPTLLWLTLAPDIPLAAAALFLLGGFVGAMDIAMNANAVAAEQHLRRAIMSSCHGFWSLGGFIGATGGGLMIEAAGPLWHAMAVTMIAGALTLAVWPLVFEDKPLENSARHPVRLPQSLLPYLVGLMALFSMVPEGAVLDWGALYLKQAFGADIATSALAFGAFAAAMATTRFAGDTLRNRFGAVSTLRISALIAFAGLLSAALAPHPALAIAGFALSGIGIANMAPILFSAAGNLPGLAPGIGLSLVTSMGYSGLLAAPPAVGFVAESTGFKVVFAALAFLLLAIFARAEVARHADMR</sequence>
<feature type="transmembrane region" description="Helical" evidence="5">
    <location>
        <begin position="106"/>
        <end position="125"/>
    </location>
</feature>
<dbReference type="RefSeq" id="WP_160775867.1">
    <property type="nucleotide sequence ID" value="NZ_WUMV01000004.1"/>
</dbReference>
<feature type="transmembrane region" description="Helical" evidence="5">
    <location>
        <begin position="169"/>
        <end position="190"/>
    </location>
</feature>
<comment type="subcellular location">
    <subcellularLocation>
        <location evidence="1">Membrane</location>
        <topology evidence="1">Multi-pass membrane protein</topology>
    </subcellularLocation>
</comment>
<dbReference type="Proteomes" id="UP000433101">
    <property type="component" value="Unassembled WGS sequence"/>
</dbReference>
<feature type="transmembrane region" description="Helical" evidence="5">
    <location>
        <begin position="146"/>
        <end position="163"/>
    </location>
</feature>
<dbReference type="PROSITE" id="PS50850">
    <property type="entry name" value="MFS"/>
    <property type="match status" value="1"/>
</dbReference>
<reference evidence="7 8" key="1">
    <citation type="submission" date="2019-12" db="EMBL/GenBank/DDBJ databases">
        <authorList>
            <person name="Li M."/>
        </authorList>
    </citation>
    <scope>NUCLEOTIDE SEQUENCE [LARGE SCALE GENOMIC DNA]</scope>
    <source>
        <strain evidence="7 8">GBMRC 2046</strain>
    </source>
</reference>
<evidence type="ECO:0000256" key="4">
    <source>
        <dbReference type="ARBA" id="ARBA00023136"/>
    </source>
</evidence>
<evidence type="ECO:0000259" key="6">
    <source>
        <dbReference type="PROSITE" id="PS50850"/>
    </source>
</evidence>
<dbReference type="InterPro" id="IPR011701">
    <property type="entry name" value="MFS"/>
</dbReference>
<dbReference type="SUPFAM" id="SSF103473">
    <property type="entry name" value="MFS general substrate transporter"/>
    <property type="match status" value="1"/>
</dbReference>
<feature type="transmembrane region" description="Helical" evidence="5">
    <location>
        <begin position="51"/>
        <end position="71"/>
    </location>
</feature>
<proteinExistence type="predicted"/>
<feature type="transmembrane region" description="Helical" evidence="5">
    <location>
        <begin position="210"/>
        <end position="228"/>
    </location>
</feature>
<evidence type="ECO:0000313" key="7">
    <source>
        <dbReference type="EMBL" id="MXN65609.1"/>
    </source>
</evidence>
<dbReference type="Gene3D" id="1.20.1250.20">
    <property type="entry name" value="MFS general substrate transporter like domains"/>
    <property type="match status" value="1"/>
</dbReference>
<feature type="transmembrane region" description="Helical" evidence="5">
    <location>
        <begin position="362"/>
        <end position="381"/>
    </location>
</feature>
<evidence type="ECO:0000313" key="8">
    <source>
        <dbReference type="Proteomes" id="UP000433101"/>
    </source>
</evidence>